<feature type="transmembrane region" description="Helical" evidence="1">
    <location>
        <begin position="20"/>
        <end position="38"/>
    </location>
</feature>
<dbReference type="AlphaFoldDB" id="A0A562Q0W5"/>
<accession>A0A562Q0W5</accession>
<dbReference type="EMBL" id="VLKW01000002">
    <property type="protein sequence ID" value="TWI50332.1"/>
    <property type="molecule type" value="Genomic_DNA"/>
</dbReference>
<evidence type="ECO:0000313" key="5">
    <source>
        <dbReference type="Proteomes" id="UP000437862"/>
    </source>
</evidence>
<dbReference type="Proteomes" id="UP000315112">
    <property type="component" value="Unassembled WGS sequence"/>
</dbReference>
<organism evidence="3 4">
    <name type="scientific">Pseudoduganella flava</name>
    <dbReference type="NCBI Taxonomy" id="871742"/>
    <lineage>
        <taxon>Bacteria</taxon>
        <taxon>Pseudomonadati</taxon>
        <taxon>Pseudomonadota</taxon>
        <taxon>Betaproteobacteria</taxon>
        <taxon>Burkholderiales</taxon>
        <taxon>Oxalobacteraceae</taxon>
        <taxon>Telluria group</taxon>
        <taxon>Pseudoduganella</taxon>
    </lineage>
</organism>
<keyword evidence="1" id="KW-0472">Membrane</keyword>
<evidence type="ECO:0000256" key="1">
    <source>
        <dbReference type="SAM" id="Phobius"/>
    </source>
</evidence>
<keyword evidence="1" id="KW-0812">Transmembrane</keyword>
<evidence type="ECO:0000313" key="4">
    <source>
        <dbReference type="Proteomes" id="UP000315112"/>
    </source>
</evidence>
<evidence type="ECO:0000313" key="2">
    <source>
        <dbReference type="EMBL" id="QGZ38147.1"/>
    </source>
</evidence>
<dbReference type="RefSeq" id="WP_145873945.1">
    <property type="nucleotide sequence ID" value="NZ_CP046904.1"/>
</dbReference>
<sequence>MVRHAAIPVTLRVVGAVGGGYVVTASTVAALAAVLAACGVARPDAVVLASIGGFLLYLALLLWAFTVKSVTRLWFALAGGATLALSLTWSLAAILPH</sequence>
<protein>
    <recommendedName>
        <fullName evidence="6">Iron transporter</fullName>
    </recommendedName>
</protein>
<keyword evidence="1" id="KW-1133">Transmembrane helix</keyword>
<evidence type="ECO:0008006" key="6">
    <source>
        <dbReference type="Google" id="ProtNLM"/>
    </source>
</evidence>
<feature type="transmembrane region" description="Helical" evidence="1">
    <location>
        <begin position="73"/>
        <end position="95"/>
    </location>
</feature>
<feature type="transmembrane region" description="Helical" evidence="1">
    <location>
        <begin position="45"/>
        <end position="67"/>
    </location>
</feature>
<gene>
    <name evidence="2" type="ORF">GO485_03185</name>
    <name evidence="3" type="ORF">IP92_01561</name>
</gene>
<reference evidence="3 4" key="1">
    <citation type="journal article" date="2015" name="Stand. Genomic Sci.">
        <title>Genomic Encyclopedia of Bacterial and Archaeal Type Strains, Phase III: the genomes of soil and plant-associated and newly described type strains.</title>
        <authorList>
            <person name="Whitman W.B."/>
            <person name="Woyke T."/>
            <person name="Klenk H.P."/>
            <person name="Zhou Y."/>
            <person name="Lilburn T.G."/>
            <person name="Beck B.J."/>
            <person name="De Vos P."/>
            <person name="Vandamme P."/>
            <person name="Eisen J.A."/>
            <person name="Garrity G."/>
            <person name="Hugenholtz P."/>
            <person name="Kyrpides N.C."/>
        </authorList>
    </citation>
    <scope>NUCLEOTIDE SEQUENCE [LARGE SCALE GENOMIC DNA]</scope>
    <source>
        <strain evidence="3 4">CGMCC 1.10685</strain>
    </source>
</reference>
<reference evidence="3" key="2">
    <citation type="submission" date="2019-07" db="EMBL/GenBank/DDBJ databases">
        <authorList>
            <person name="Whitman W."/>
            <person name="Huntemann M."/>
            <person name="Clum A."/>
            <person name="Pillay M."/>
            <person name="Palaniappan K."/>
            <person name="Varghese N."/>
            <person name="Mikhailova N."/>
            <person name="Stamatis D."/>
            <person name="Reddy T."/>
            <person name="Daum C."/>
            <person name="Shapiro N."/>
            <person name="Ivanova N."/>
            <person name="Kyrpides N."/>
            <person name="Woyke T."/>
        </authorList>
    </citation>
    <scope>NUCLEOTIDE SEQUENCE</scope>
    <source>
        <strain evidence="3">CGMCC 1.10685</strain>
    </source>
</reference>
<evidence type="ECO:0000313" key="3">
    <source>
        <dbReference type="EMBL" id="TWI50332.1"/>
    </source>
</evidence>
<dbReference type="Proteomes" id="UP000437862">
    <property type="component" value="Chromosome"/>
</dbReference>
<keyword evidence="5" id="KW-1185">Reference proteome</keyword>
<dbReference type="EMBL" id="CP046904">
    <property type="protein sequence ID" value="QGZ38147.1"/>
    <property type="molecule type" value="Genomic_DNA"/>
</dbReference>
<proteinExistence type="predicted"/>
<reference evidence="2 5" key="3">
    <citation type="submission" date="2019-12" db="EMBL/GenBank/DDBJ databases">
        <title>Draft Genome Sequences of Six Type Strains of the Genus Massilia.</title>
        <authorList>
            <person name="Miess H."/>
            <person name="Frediansyah A."/>
            <person name="Goeker M."/>
            <person name="Gross H."/>
        </authorList>
    </citation>
    <scope>NUCLEOTIDE SEQUENCE [LARGE SCALE GENOMIC DNA]</scope>
    <source>
        <strain evidence="2 5">DSM 26639</strain>
    </source>
</reference>
<name>A0A562Q0W5_9BURK</name>